<dbReference type="PANTHER" id="PTHR31589">
    <property type="entry name" value="PROTEIN, PUTATIVE (DUF239)-RELATED-RELATED"/>
    <property type="match status" value="1"/>
</dbReference>
<dbReference type="Proteomes" id="UP000639772">
    <property type="component" value="Chromosome 11"/>
</dbReference>
<dbReference type="EMBL" id="JADCNM010000011">
    <property type="protein sequence ID" value="KAG0462417.1"/>
    <property type="molecule type" value="Genomic_DNA"/>
</dbReference>
<organism evidence="3 4">
    <name type="scientific">Vanilla planifolia</name>
    <name type="common">Vanilla</name>
    <dbReference type="NCBI Taxonomy" id="51239"/>
    <lineage>
        <taxon>Eukaryota</taxon>
        <taxon>Viridiplantae</taxon>
        <taxon>Streptophyta</taxon>
        <taxon>Embryophyta</taxon>
        <taxon>Tracheophyta</taxon>
        <taxon>Spermatophyta</taxon>
        <taxon>Magnoliopsida</taxon>
        <taxon>Liliopsida</taxon>
        <taxon>Asparagales</taxon>
        <taxon>Orchidaceae</taxon>
        <taxon>Vanilloideae</taxon>
        <taxon>Vanilleae</taxon>
        <taxon>Vanilla</taxon>
    </lineage>
</organism>
<evidence type="ECO:0000313" key="3">
    <source>
        <dbReference type="EMBL" id="KAG0462417.1"/>
    </source>
</evidence>
<dbReference type="Pfam" id="PF14365">
    <property type="entry name" value="Neprosin_AP"/>
    <property type="match status" value="1"/>
</dbReference>
<sequence length="320" mass="35049">MGVPAGAYGAVVAALICYSLCSIAATEVAGGVSRKQTAAQKHLRRINKPAVKSVQSPDGDVIDCVHIAHQPAFDHPFLKNHTIQLRPAFYPEGLYGDSKIASKPSEKSSSSIDQLWHQNGRCPEGTIPIRRTKREDVLRSSSVKRFGKKKHRTIPKPRSADPELINESGHQHAIAYVEGDKYYGAKAIINVWEPSIQRSNEFSLSQLWILGGSFGEDLNSIEAGWQVSPDLYGDNNTRLFTYWTSDAYQATGCYNLLCSGFIQINSNIAMGQASPQSPNIVAHSMILVYLYGRIQRRGTGGCNLVATMCWATGPLSSSHI</sequence>
<accession>A0A835Q6W1</accession>
<keyword evidence="1" id="KW-0812">Transmembrane</keyword>
<dbReference type="OrthoDB" id="1858978at2759"/>
<name>A0A835Q6W1_VANPL</name>
<reference evidence="3 4" key="1">
    <citation type="journal article" date="2020" name="Nat. Food">
        <title>A phased Vanilla planifolia genome enables genetic improvement of flavour and production.</title>
        <authorList>
            <person name="Hasing T."/>
            <person name="Tang H."/>
            <person name="Brym M."/>
            <person name="Khazi F."/>
            <person name="Huang T."/>
            <person name="Chambers A.H."/>
        </authorList>
    </citation>
    <scope>NUCLEOTIDE SEQUENCE [LARGE SCALE GENOMIC DNA]</scope>
    <source>
        <tissue evidence="3">Leaf</tissue>
    </source>
</reference>
<keyword evidence="1" id="KW-1133">Transmembrane helix</keyword>
<keyword evidence="1" id="KW-0472">Membrane</keyword>
<dbReference type="PANTHER" id="PTHR31589:SF24">
    <property type="entry name" value="OS07G0205500 PROTEIN"/>
    <property type="match status" value="1"/>
</dbReference>
<evidence type="ECO:0000313" key="4">
    <source>
        <dbReference type="Proteomes" id="UP000639772"/>
    </source>
</evidence>
<dbReference type="InterPro" id="IPR053168">
    <property type="entry name" value="Glutamic_endopeptidase"/>
</dbReference>
<dbReference type="AlphaFoldDB" id="A0A835Q6W1"/>
<feature type="transmembrane region" description="Helical" evidence="1">
    <location>
        <begin position="6"/>
        <end position="25"/>
    </location>
</feature>
<protein>
    <recommendedName>
        <fullName evidence="2">Neprosin PEP catalytic domain-containing protein</fullName>
    </recommendedName>
</protein>
<gene>
    <name evidence="3" type="ORF">HPP92_020893</name>
</gene>
<dbReference type="InterPro" id="IPR004314">
    <property type="entry name" value="Neprosin"/>
</dbReference>
<comment type="caution">
    <text evidence="3">The sequence shown here is derived from an EMBL/GenBank/DDBJ whole genome shotgun (WGS) entry which is preliminary data.</text>
</comment>
<proteinExistence type="predicted"/>
<dbReference type="Pfam" id="PF03080">
    <property type="entry name" value="Neprosin"/>
    <property type="match status" value="1"/>
</dbReference>
<dbReference type="PROSITE" id="PS52045">
    <property type="entry name" value="NEPROSIN_PEP_CD"/>
    <property type="match status" value="1"/>
</dbReference>
<evidence type="ECO:0000256" key="1">
    <source>
        <dbReference type="SAM" id="Phobius"/>
    </source>
</evidence>
<feature type="domain" description="Neprosin PEP catalytic" evidence="2">
    <location>
        <begin position="164"/>
        <end position="320"/>
    </location>
</feature>
<dbReference type="InterPro" id="IPR025521">
    <property type="entry name" value="Neprosin_propep"/>
</dbReference>
<evidence type="ECO:0000259" key="2">
    <source>
        <dbReference type="PROSITE" id="PS52045"/>
    </source>
</evidence>
<dbReference type="Gene3D" id="3.90.1320.10">
    <property type="entry name" value="Outer-capsid protein sigma 3, large lobe"/>
    <property type="match status" value="1"/>
</dbReference>